<dbReference type="EnsemblPlants" id="AET1Gv21010700.1">
    <property type="protein sequence ID" value="AET1Gv21010700.1"/>
    <property type="gene ID" value="AET1Gv21010700"/>
</dbReference>
<name>A0A453A1Y5_AEGTS</name>
<keyword evidence="2" id="KW-1185">Reference proteome</keyword>
<reference evidence="2" key="2">
    <citation type="journal article" date="2017" name="Nat. Plants">
        <title>The Aegilops tauschii genome reveals multiple impacts of transposons.</title>
        <authorList>
            <person name="Zhao G."/>
            <person name="Zou C."/>
            <person name="Li K."/>
            <person name="Wang K."/>
            <person name="Li T."/>
            <person name="Gao L."/>
            <person name="Zhang X."/>
            <person name="Wang H."/>
            <person name="Yang Z."/>
            <person name="Liu X."/>
            <person name="Jiang W."/>
            <person name="Mao L."/>
            <person name="Kong X."/>
            <person name="Jiao Y."/>
            <person name="Jia J."/>
        </authorList>
    </citation>
    <scope>NUCLEOTIDE SEQUENCE [LARGE SCALE GENOMIC DNA]</scope>
    <source>
        <strain evidence="2">cv. AL8/78</strain>
    </source>
</reference>
<dbReference type="Proteomes" id="UP000015105">
    <property type="component" value="Chromosome 1D"/>
</dbReference>
<reference evidence="2" key="1">
    <citation type="journal article" date="2014" name="Science">
        <title>Ancient hybridizations among the ancestral genomes of bread wheat.</title>
        <authorList>
            <consortium name="International Wheat Genome Sequencing Consortium,"/>
            <person name="Marcussen T."/>
            <person name="Sandve S.R."/>
            <person name="Heier L."/>
            <person name="Spannagl M."/>
            <person name="Pfeifer M."/>
            <person name="Jakobsen K.S."/>
            <person name="Wulff B.B."/>
            <person name="Steuernagel B."/>
            <person name="Mayer K.F."/>
            <person name="Olsen O.A."/>
        </authorList>
    </citation>
    <scope>NUCLEOTIDE SEQUENCE [LARGE SCALE GENOMIC DNA]</scope>
    <source>
        <strain evidence="2">cv. AL8/78</strain>
    </source>
</reference>
<sequence length="102" mass="11799">QVWHEILTWFRMSCTPPDHDASLLNWWQASKQRTPKPIRKGLTSIALLTPWMIWKLCDDYVFEGAQPSVSNLIAKIKDEAALWARAGASRIRDSLPQTWDVH</sequence>
<evidence type="ECO:0000313" key="1">
    <source>
        <dbReference type="EnsemblPlants" id="AET1Gv21010700.1"/>
    </source>
</evidence>
<protein>
    <submittedName>
        <fullName evidence="1">Uncharacterized protein</fullName>
    </submittedName>
</protein>
<reference evidence="1" key="5">
    <citation type="journal article" date="2021" name="G3 (Bethesda)">
        <title>Aegilops tauschii genome assembly Aet v5.0 features greater sequence contiguity and improved annotation.</title>
        <authorList>
            <person name="Wang L."/>
            <person name="Zhu T."/>
            <person name="Rodriguez J.C."/>
            <person name="Deal K.R."/>
            <person name="Dubcovsky J."/>
            <person name="McGuire P.E."/>
            <person name="Lux T."/>
            <person name="Spannagl M."/>
            <person name="Mayer K.F.X."/>
            <person name="Baldrich P."/>
            <person name="Meyers B.C."/>
            <person name="Huo N."/>
            <person name="Gu Y.Q."/>
            <person name="Zhou H."/>
            <person name="Devos K.M."/>
            <person name="Bennetzen J.L."/>
            <person name="Unver T."/>
            <person name="Budak H."/>
            <person name="Gulick P.J."/>
            <person name="Galiba G."/>
            <person name="Kalapos B."/>
            <person name="Nelson D.R."/>
            <person name="Li P."/>
            <person name="You F.M."/>
            <person name="Luo M.C."/>
            <person name="Dvorak J."/>
        </authorList>
    </citation>
    <scope>NUCLEOTIDE SEQUENCE [LARGE SCALE GENOMIC DNA]</scope>
    <source>
        <strain evidence="1">cv. AL8/78</strain>
    </source>
</reference>
<reference evidence="1" key="3">
    <citation type="journal article" date="2017" name="Nature">
        <title>Genome sequence of the progenitor of the wheat D genome Aegilops tauschii.</title>
        <authorList>
            <person name="Luo M.C."/>
            <person name="Gu Y.Q."/>
            <person name="Puiu D."/>
            <person name="Wang H."/>
            <person name="Twardziok S.O."/>
            <person name="Deal K.R."/>
            <person name="Huo N."/>
            <person name="Zhu T."/>
            <person name="Wang L."/>
            <person name="Wang Y."/>
            <person name="McGuire P.E."/>
            <person name="Liu S."/>
            <person name="Long H."/>
            <person name="Ramasamy R.K."/>
            <person name="Rodriguez J.C."/>
            <person name="Van S.L."/>
            <person name="Yuan L."/>
            <person name="Wang Z."/>
            <person name="Xia Z."/>
            <person name="Xiao L."/>
            <person name="Anderson O.D."/>
            <person name="Ouyang S."/>
            <person name="Liang Y."/>
            <person name="Zimin A.V."/>
            <person name="Pertea G."/>
            <person name="Qi P."/>
            <person name="Bennetzen J.L."/>
            <person name="Dai X."/>
            <person name="Dawson M.W."/>
            <person name="Muller H.G."/>
            <person name="Kugler K."/>
            <person name="Rivarola-Duarte L."/>
            <person name="Spannagl M."/>
            <person name="Mayer K.F.X."/>
            <person name="Lu F.H."/>
            <person name="Bevan M.W."/>
            <person name="Leroy P."/>
            <person name="Li P."/>
            <person name="You F.M."/>
            <person name="Sun Q."/>
            <person name="Liu Z."/>
            <person name="Lyons E."/>
            <person name="Wicker T."/>
            <person name="Salzberg S.L."/>
            <person name="Devos K.M."/>
            <person name="Dvorak J."/>
        </authorList>
    </citation>
    <scope>NUCLEOTIDE SEQUENCE [LARGE SCALE GENOMIC DNA]</scope>
    <source>
        <strain evidence="1">cv. AL8/78</strain>
    </source>
</reference>
<dbReference type="AlphaFoldDB" id="A0A453A1Y5"/>
<reference evidence="1" key="4">
    <citation type="submission" date="2019-03" db="UniProtKB">
        <authorList>
            <consortium name="EnsemblPlants"/>
        </authorList>
    </citation>
    <scope>IDENTIFICATION</scope>
</reference>
<dbReference type="Gramene" id="AET1Gv21010700.1">
    <property type="protein sequence ID" value="AET1Gv21010700.1"/>
    <property type="gene ID" value="AET1Gv21010700"/>
</dbReference>
<evidence type="ECO:0000313" key="2">
    <source>
        <dbReference type="Proteomes" id="UP000015105"/>
    </source>
</evidence>
<accession>A0A453A1Y5</accession>
<proteinExistence type="predicted"/>
<organism evidence="1 2">
    <name type="scientific">Aegilops tauschii subsp. strangulata</name>
    <name type="common">Goatgrass</name>
    <dbReference type="NCBI Taxonomy" id="200361"/>
    <lineage>
        <taxon>Eukaryota</taxon>
        <taxon>Viridiplantae</taxon>
        <taxon>Streptophyta</taxon>
        <taxon>Embryophyta</taxon>
        <taxon>Tracheophyta</taxon>
        <taxon>Spermatophyta</taxon>
        <taxon>Magnoliopsida</taxon>
        <taxon>Liliopsida</taxon>
        <taxon>Poales</taxon>
        <taxon>Poaceae</taxon>
        <taxon>BOP clade</taxon>
        <taxon>Pooideae</taxon>
        <taxon>Triticodae</taxon>
        <taxon>Triticeae</taxon>
        <taxon>Triticinae</taxon>
        <taxon>Aegilops</taxon>
    </lineage>
</organism>